<organism evidence="1 2">
    <name type="scientific">Clohesyomyces aquaticus</name>
    <dbReference type="NCBI Taxonomy" id="1231657"/>
    <lineage>
        <taxon>Eukaryota</taxon>
        <taxon>Fungi</taxon>
        <taxon>Dikarya</taxon>
        <taxon>Ascomycota</taxon>
        <taxon>Pezizomycotina</taxon>
        <taxon>Dothideomycetes</taxon>
        <taxon>Pleosporomycetidae</taxon>
        <taxon>Pleosporales</taxon>
        <taxon>Lindgomycetaceae</taxon>
        <taxon>Clohesyomyces</taxon>
    </lineage>
</organism>
<accession>A0A1Y2ABS8</accession>
<comment type="caution">
    <text evidence="1">The sequence shown here is derived from an EMBL/GenBank/DDBJ whole genome shotgun (WGS) entry which is preliminary data.</text>
</comment>
<keyword evidence="2" id="KW-1185">Reference proteome</keyword>
<proteinExistence type="predicted"/>
<name>A0A1Y2ABS8_9PLEO</name>
<gene>
    <name evidence="1" type="ORF">BCR34DRAFT_1954</name>
</gene>
<dbReference type="EMBL" id="MCFA01000001">
    <property type="protein sequence ID" value="ORY19740.1"/>
    <property type="molecule type" value="Genomic_DNA"/>
</dbReference>
<evidence type="ECO:0000313" key="2">
    <source>
        <dbReference type="Proteomes" id="UP000193144"/>
    </source>
</evidence>
<evidence type="ECO:0000313" key="1">
    <source>
        <dbReference type="EMBL" id="ORY19740.1"/>
    </source>
</evidence>
<sequence length="194" mass="21336">MHVRPPAISPKDAGLKAKQAEFQVSDMPDVSRDPPQLARHSLNLVRVHCAVCSVQCALCVIGWRLASLLAFVCLARFPFLCFFCEQGSVSRAVQPRARCGGTVYSALSQDKVFFCVAGEETGCGGTDSGRWCWFVVRWEASGQGRSVERRSGVDGWIESMNGQRDGKRDRSSDERQAYGSGVGMWDWGLDCGLH</sequence>
<dbReference type="AlphaFoldDB" id="A0A1Y2ABS8"/>
<protein>
    <submittedName>
        <fullName evidence="1">Uncharacterized protein</fullName>
    </submittedName>
</protein>
<dbReference type="Proteomes" id="UP000193144">
    <property type="component" value="Unassembled WGS sequence"/>
</dbReference>
<reference evidence="1 2" key="1">
    <citation type="submission" date="2016-07" db="EMBL/GenBank/DDBJ databases">
        <title>Pervasive Adenine N6-methylation of Active Genes in Fungi.</title>
        <authorList>
            <consortium name="DOE Joint Genome Institute"/>
            <person name="Mondo S.J."/>
            <person name="Dannebaum R.O."/>
            <person name="Kuo R.C."/>
            <person name="Labutti K."/>
            <person name="Haridas S."/>
            <person name="Kuo A."/>
            <person name="Salamov A."/>
            <person name="Ahrendt S.R."/>
            <person name="Lipzen A."/>
            <person name="Sullivan W."/>
            <person name="Andreopoulos W.B."/>
            <person name="Clum A."/>
            <person name="Lindquist E."/>
            <person name="Daum C."/>
            <person name="Ramamoorthy G.K."/>
            <person name="Gryganskyi A."/>
            <person name="Culley D."/>
            <person name="Magnuson J.K."/>
            <person name="James T.Y."/>
            <person name="O'Malley M.A."/>
            <person name="Stajich J.E."/>
            <person name="Spatafora J.W."/>
            <person name="Visel A."/>
            <person name="Grigoriev I.V."/>
        </authorList>
    </citation>
    <scope>NUCLEOTIDE SEQUENCE [LARGE SCALE GENOMIC DNA]</scope>
    <source>
        <strain evidence="1 2">CBS 115471</strain>
    </source>
</reference>